<accession>G3JK51</accession>
<dbReference type="RefSeq" id="XP_006671545.1">
    <property type="nucleotide sequence ID" value="XM_006671482.1"/>
</dbReference>
<proteinExistence type="predicted"/>
<organism evidence="1 2">
    <name type="scientific">Cordyceps militaris (strain CM01)</name>
    <name type="common">Caterpillar fungus</name>
    <dbReference type="NCBI Taxonomy" id="983644"/>
    <lineage>
        <taxon>Eukaryota</taxon>
        <taxon>Fungi</taxon>
        <taxon>Dikarya</taxon>
        <taxon>Ascomycota</taxon>
        <taxon>Pezizomycotina</taxon>
        <taxon>Sordariomycetes</taxon>
        <taxon>Hypocreomycetidae</taxon>
        <taxon>Hypocreales</taxon>
        <taxon>Cordycipitaceae</taxon>
        <taxon>Cordyceps</taxon>
    </lineage>
</organism>
<dbReference type="VEuPathDB" id="FungiDB:CCM_06342"/>
<name>G3JK51_CORMM</name>
<protein>
    <submittedName>
        <fullName evidence="1">Uncharacterized protein</fullName>
    </submittedName>
</protein>
<keyword evidence="2" id="KW-1185">Reference proteome</keyword>
<dbReference type="GeneID" id="18168356"/>
<dbReference type="HOGENOM" id="CLU_903204_0_0_1"/>
<dbReference type="AlphaFoldDB" id="G3JK51"/>
<evidence type="ECO:0000313" key="1">
    <source>
        <dbReference type="EMBL" id="EGX92181.1"/>
    </source>
</evidence>
<dbReference type="Proteomes" id="UP000001610">
    <property type="component" value="Unassembled WGS sequence"/>
</dbReference>
<sequence>MKPHSHSACHSHSRDASSLSGLTVIDADDPPPLLSVYGYREEGGNHSSILFFDVDAKDPTDILYSRLKSCHAPPLYSDQVMQFRAAVAQFGHGLGHEKRRSRLRPMIGTGPLKTVYQDDYGASSGKMIMKLPSIAKVTCLFQAKKSRIIVAGNRTTQMKKWNNLVRAHMVNIEILFICASLDWGELLDGIEQGAEELFTMMSCYKPPRVVQSIVNQDHIDIWRSLCVLQVCLQDCIDLIKSNHSTIEICNKEPNFPKSSSDYLEELRLVLERAGAIKLALERDTEVVSSVPDFLPLGSDTGILCVDAY</sequence>
<gene>
    <name evidence="1" type="ORF">CCM_06342</name>
</gene>
<reference evidence="1 2" key="1">
    <citation type="journal article" date="2011" name="Genome Biol.">
        <title>Genome sequence of the insect pathogenic fungus Cordyceps militaris, a valued traditional Chinese medicine.</title>
        <authorList>
            <person name="Zheng P."/>
            <person name="Xia Y."/>
            <person name="Xiao G."/>
            <person name="Xiong C."/>
            <person name="Hu X."/>
            <person name="Zhang S."/>
            <person name="Zheng H."/>
            <person name="Huang Y."/>
            <person name="Zhou Y."/>
            <person name="Wang S."/>
            <person name="Zhao G.P."/>
            <person name="Liu X."/>
            <person name="St Leger R.J."/>
            <person name="Wang C."/>
        </authorList>
    </citation>
    <scope>NUCLEOTIDE SEQUENCE [LARGE SCALE GENOMIC DNA]</scope>
    <source>
        <strain evidence="1 2">CM01</strain>
    </source>
</reference>
<evidence type="ECO:0000313" key="2">
    <source>
        <dbReference type="Proteomes" id="UP000001610"/>
    </source>
</evidence>
<dbReference type="InParanoid" id="G3JK51"/>
<dbReference type="EMBL" id="JH126402">
    <property type="protein sequence ID" value="EGX92181.1"/>
    <property type="molecule type" value="Genomic_DNA"/>
</dbReference>
<dbReference type="KEGG" id="cmt:CCM_06342"/>